<organism evidence="1 2">
    <name type="scientific">Flavobacterium defluvii</name>
    <dbReference type="NCBI Taxonomy" id="370979"/>
    <lineage>
        <taxon>Bacteria</taxon>
        <taxon>Pseudomonadati</taxon>
        <taxon>Bacteroidota</taxon>
        <taxon>Flavobacteriia</taxon>
        <taxon>Flavobacteriales</taxon>
        <taxon>Flavobacteriaceae</taxon>
        <taxon>Flavobacterium</taxon>
    </lineage>
</organism>
<keyword evidence="2" id="KW-1185">Reference proteome</keyword>
<dbReference type="Proteomes" id="UP000184071">
    <property type="component" value="Unassembled WGS sequence"/>
</dbReference>
<proteinExistence type="predicted"/>
<dbReference type="EMBL" id="FQWC01000002">
    <property type="protein sequence ID" value="SHG28703.1"/>
    <property type="molecule type" value="Genomic_DNA"/>
</dbReference>
<evidence type="ECO:0000313" key="1">
    <source>
        <dbReference type="EMBL" id="SHG28703.1"/>
    </source>
</evidence>
<name>A0A1M5ILP2_9FLAO</name>
<sequence>MLFFCSGLMKFYRKGAKVFRQVRKVFLQESFINAKLTKLYVKLCELCKKTFSFINLSAFAKNLCPLCVKKTQRLKFRHPKAINSKLKIINGRNAFAKLVSDLSVKVSTLKFSHFCLLTGSLSKIFG</sequence>
<protein>
    <submittedName>
        <fullName evidence="1">Uncharacterized protein</fullName>
    </submittedName>
</protein>
<reference evidence="2" key="1">
    <citation type="submission" date="2016-11" db="EMBL/GenBank/DDBJ databases">
        <authorList>
            <person name="Varghese N."/>
            <person name="Submissions S."/>
        </authorList>
    </citation>
    <scope>NUCLEOTIDE SEQUENCE [LARGE SCALE GENOMIC DNA]</scope>
    <source>
        <strain evidence="2">DSM 17963</strain>
    </source>
</reference>
<evidence type="ECO:0000313" key="2">
    <source>
        <dbReference type="Proteomes" id="UP000184071"/>
    </source>
</evidence>
<dbReference type="AlphaFoldDB" id="A0A1M5ILP2"/>
<accession>A0A1M5ILP2</accession>
<gene>
    <name evidence="1" type="ORF">SAMN05443663_102429</name>
</gene>